<dbReference type="Proteomes" id="UP001244297">
    <property type="component" value="Unassembled WGS sequence"/>
</dbReference>
<name>A0ABT8ARD8_9HYPH</name>
<evidence type="ECO:0000313" key="2">
    <source>
        <dbReference type="Proteomes" id="UP001244297"/>
    </source>
</evidence>
<accession>A0ABT8ARD8</accession>
<gene>
    <name evidence="1" type="ORF">QWZ18_16175</name>
</gene>
<protein>
    <recommendedName>
        <fullName evidence="3">DUF1127 domain-containing protein</fullName>
    </recommendedName>
</protein>
<sequence>MANRVVASVKSWLAGARTSRDLCRLDCRCLEDIGLDPRDVTAGINRTRHHPSWDDDARRQVWIGPRGEY</sequence>
<dbReference type="EMBL" id="JAUFPT010000056">
    <property type="protein sequence ID" value="MDN3572155.1"/>
    <property type="molecule type" value="Genomic_DNA"/>
</dbReference>
<proteinExistence type="predicted"/>
<evidence type="ECO:0000313" key="1">
    <source>
        <dbReference type="EMBL" id="MDN3572155.1"/>
    </source>
</evidence>
<evidence type="ECO:0008006" key="3">
    <source>
        <dbReference type="Google" id="ProtNLM"/>
    </source>
</evidence>
<keyword evidence="2" id="KW-1185">Reference proteome</keyword>
<comment type="caution">
    <text evidence="1">The sequence shown here is derived from an EMBL/GenBank/DDBJ whole genome shotgun (WGS) entry which is preliminary data.</text>
</comment>
<dbReference type="RefSeq" id="WP_238290592.1">
    <property type="nucleotide sequence ID" value="NZ_BPQS01000025.1"/>
</dbReference>
<reference evidence="2" key="1">
    <citation type="journal article" date="2019" name="Int. J. Syst. Evol. Microbiol.">
        <title>The Global Catalogue of Microorganisms (GCM) 10K type strain sequencing project: providing services to taxonomists for standard genome sequencing and annotation.</title>
        <authorList>
            <consortium name="The Broad Institute Genomics Platform"/>
            <consortium name="The Broad Institute Genome Sequencing Center for Infectious Disease"/>
            <person name="Wu L."/>
            <person name="Ma J."/>
        </authorList>
    </citation>
    <scope>NUCLEOTIDE SEQUENCE [LARGE SCALE GENOMIC DNA]</scope>
    <source>
        <strain evidence="2">CECT 7806</strain>
    </source>
</reference>
<organism evidence="1 2">
    <name type="scientific">Methylobacterium longum</name>
    <dbReference type="NCBI Taxonomy" id="767694"/>
    <lineage>
        <taxon>Bacteria</taxon>
        <taxon>Pseudomonadati</taxon>
        <taxon>Pseudomonadota</taxon>
        <taxon>Alphaproteobacteria</taxon>
        <taxon>Hyphomicrobiales</taxon>
        <taxon>Methylobacteriaceae</taxon>
        <taxon>Methylobacterium</taxon>
    </lineage>
</organism>